<comment type="caution">
    <text evidence="2">The sequence shown here is derived from an EMBL/GenBank/DDBJ whole genome shotgun (WGS) entry which is preliminary data.</text>
</comment>
<organism evidence="2 3">
    <name type="scientific">Catenulispora subtropica</name>
    <dbReference type="NCBI Taxonomy" id="450798"/>
    <lineage>
        <taxon>Bacteria</taxon>
        <taxon>Bacillati</taxon>
        <taxon>Actinomycetota</taxon>
        <taxon>Actinomycetes</taxon>
        <taxon>Catenulisporales</taxon>
        <taxon>Catenulisporaceae</taxon>
        <taxon>Catenulispora</taxon>
    </lineage>
</organism>
<dbReference type="EMBL" id="BAAAQM010000026">
    <property type="protein sequence ID" value="GAA1979576.1"/>
    <property type="molecule type" value="Genomic_DNA"/>
</dbReference>
<evidence type="ECO:0000313" key="2">
    <source>
        <dbReference type="EMBL" id="GAA1979576.1"/>
    </source>
</evidence>
<evidence type="ECO:0000256" key="1">
    <source>
        <dbReference type="SAM" id="MobiDB-lite"/>
    </source>
</evidence>
<protein>
    <submittedName>
        <fullName evidence="2">Uncharacterized protein</fullName>
    </submittedName>
</protein>
<proteinExistence type="predicted"/>
<reference evidence="3" key="1">
    <citation type="journal article" date="2019" name="Int. J. Syst. Evol. Microbiol.">
        <title>The Global Catalogue of Microorganisms (GCM) 10K type strain sequencing project: providing services to taxonomists for standard genome sequencing and annotation.</title>
        <authorList>
            <consortium name="The Broad Institute Genomics Platform"/>
            <consortium name="The Broad Institute Genome Sequencing Center for Infectious Disease"/>
            <person name="Wu L."/>
            <person name="Ma J."/>
        </authorList>
    </citation>
    <scope>NUCLEOTIDE SEQUENCE [LARGE SCALE GENOMIC DNA]</scope>
    <source>
        <strain evidence="3">JCM 16013</strain>
    </source>
</reference>
<feature type="region of interest" description="Disordered" evidence="1">
    <location>
        <begin position="1"/>
        <end position="50"/>
    </location>
</feature>
<evidence type="ECO:0000313" key="3">
    <source>
        <dbReference type="Proteomes" id="UP001499854"/>
    </source>
</evidence>
<accession>A0ABP5DHT8</accession>
<dbReference type="Proteomes" id="UP001499854">
    <property type="component" value="Unassembled WGS sequence"/>
</dbReference>
<keyword evidence="3" id="KW-1185">Reference proteome</keyword>
<gene>
    <name evidence="2" type="ORF">GCM10009838_45720</name>
</gene>
<sequence>MAVDDWSGFRAQEPEVPPEAGESGELDEAAEVDPPEAPAEPLEPLEPLDPDDEQAVITRAVAAAATATAARLGILMAPKVLQSREWPVRIRMISPVTVLTSGESP</sequence>
<feature type="compositionally biased region" description="Acidic residues" evidence="1">
    <location>
        <begin position="22"/>
        <end position="34"/>
    </location>
</feature>
<name>A0ABP5DHT8_9ACTN</name>